<dbReference type="PIRSF" id="PIRSF004505">
    <property type="entry name" value="MT_bac"/>
    <property type="match status" value="1"/>
</dbReference>
<evidence type="ECO:0000256" key="4">
    <source>
        <dbReference type="ARBA" id="ARBA00038303"/>
    </source>
</evidence>
<keyword evidence="1 5" id="KW-0489">Methyltransferase</keyword>
<sequence>MKLRIAWIGKTKEPAITALTAEYMQRLGRYVDSESQESPSEEALLKSLEKLGGRTRPVLVILDQRGRQFTSEEFSQFLNDQQDRGTQQLVFAVGPADGFTAAARHAADLTLAFGKMTLAHELARVVLLEQLYRAFTILKGHPYHTGHS</sequence>
<dbReference type="PANTHER" id="PTHR33603">
    <property type="entry name" value="METHYLTRANSFERASE"/>
    <property type="match status" value="1"/>
</dbReference>
<dbReference type="Proteomes" id="UP000779809">
    <property type="component" value="Unassembled WGS sequence"/>
</dbReference>
<gene>
    <name evidence="5" type="primary">rlmH</name>
    <name evidence="6" type="ORF">HYX28_05020</name>
</gene>
<keyword evidence="3 5" id="KW-0949">S-adenosyl-L-methionine</keyword>
<dbReference type="GO" id="GO:0005737">
    <property type="term" value="C:cytoplasm"/>
    <property type="evidence" value="ECO:0007669"/>
    <property type="project" value="UniProtKB-SubCell"/>
</dbReference>
<feature type="binding site" evidence="5">
    <location>
        <position position="62"/>
    </location>
    <ligand>
        <name>S-adenosyl-L-methionine</name>
        <dbReference type="ChEBI" id="CHEBI:59789"/>
    </ligand>
</feature>
<comment type="caution">
    <text evidence="6">The sequence shown here is derived from an EMBL/GenBank/DDBJ whole genome shotgun (WGS) entry which is preliminary data.</text>
</comment>
<evidence type="ECO:0000313" key="7">
    <source>
        <dbReference type="Proteomes" id="UP000779809"/>
    </source>
</evidence>
<dbReference type="Gene3D" id="3.40.1280.10">
    <property type="match status" value="1"/>
</dbReference>
<comment type="similarity">
    <text evidence="4 5">Belongs to the RNA methyltransferase RlmH family.</text>
</comment>
<reference evidence="6" key="1">
    <citation type="submission" date="2020-07" db="EMBL/GenBank/DDBJ databases">
        <title>Huge and variable diversity of episymbiotic CPR bacteria and DPANN archaea in groundwater ecosystems.</title>
        <authorList>
            <person name="He C.Y."/>
            <person name="Keren R."/>
            <person name="Whittaker M."/>
            <person name="Farag I.F."/>
            <person name="Doudna J."/>
            <person name="Cate J.H.D."/>
            <person name="Banfield J.F."/>
        </authorList>
    </citation>
    <scope>NUCLEOTIDE SEQUENCE</scope>
    <source>
        <strain evidence="6">NC_groundwater_580_Pr5_B-0.1um_64_19</strain>
    </source>
</reference>
<dbReference type="SUPFAM" id="SSF75217">
    <property type="entry name" value="alpha/beta knot"/>
    <property type="match status" value="1"/>
</dbReference>
<evidence type="ECO:0000313" key="6">
    <source>
        <dbReference type="EMBL" id="MBI2678121.1"/>
    </source>
</evidence>
<evidence type="ECO:0000256" key="2">
    <source>
        <dbReference type="ARBA" id="ARBA00022679"/>
    </source>
</evidence>
<evidence type="ECO:0000256" key="3">
    <source>
        <dbReference type="ARBA" id="ARBA00022691"/>
    </source>
</evidence>
<name>A0A932A8P7_9BACT</name>
<proteinExistence type="inferred from homology"/>
<comment type="catalytic activity">
    <reaction evidence="5">
        <text>pseudouridine(1915) in 23S rRNA + S-adenosyl-L-methionine = N(3)-methylpseudouridine(1915) in 23S rRNA + S-adenosyl-L-homocysteine + H(+)</text>
        <dbReference type="Rhea" id="RHEA:42752"/>
        <dbReference type="Rhea" id="RHEA-COMP:10221"/>
        <dbReference type="Rhea" id="RHEA-COMP:10222"/>
        <dbReference type="ChEBI" id="CHEBI:15378"/>
        <dbReference type="ChEBI" id="CHEBI:57856"/>
        <dbReference type="ChEBI" id="CHEBI:59789"/>
        <dbReference type="ChEBI" id="CHEBI:65314"/>
        <dbReference type="ChEBI" id="CHEBI:74486"/>
        <dbReference type="EC" id="2.1.1.177"/>
    </reaction>
</comment>
<keyword evidence="5" id="KW-0963">Cytoplasm</keyword>
<dbReference type="InterPro" id="IPR029026">
    <property type="entry name" value="tRNA_m1G_MTases_N"/>
</dbReference>
<comment type="subunit">
    <text evidence="5">Homodimer.</text>
</comment>
<dbReference type="EMBL" id="JACPNR010000006">
    <property type="protein sequence ID" value="MBI2678121.1"/>
    <property type="molecule type" value="Genomic_DNA"/>
</dbReference>
<feature type="binding site" evidence="5">
    <location>
        <position position="94"/>
    </location>
    <ligand>
        <name>S-adenosyl-L-methionine</name>
        <dbReference type="ChEBI" id="CHEBI:59789"/>
    </ligand>
</feature>
<evidence type="ECO:0000256" key="5">
    <source>
        <dbReference type="HAMAP-Rule" id="MF_00658"/>
    </source>
</evidence>
<keyword evidence="2 5" id="KW-0808">Transferase</keyword>
<dbReference type="GO" id="GO:0070038">
    <property type="term" value="F:rRNA (pseudouridine-N3-)-methyltransferase activity"/>
    <property type="evidence" value="ECO:0007669"/>
    <property type="project" value="UniProtKB-UniRule"/>
</dbReference>
<dbReference type="Pfam" id="PF02590">
    <property type="entry name" value="SPOUT_MTase"/>
    <property type="match status" value="1"/>
</dbReference>
<dbReference type="InterPro" id="IPR029028">
    <property type="entry name" value="Alpha/beta_knot_MTases"/>
</dbReference>
<comment type="function">
    <text evidence="5">Specifically methylates the pseudouridine at position 1915 (m3Psi1915) in 23S rRNA.</text>
</comment>
<keyword evidence="5" id="KW-0698">rRNA processing</keyword>
<dbReference type="InterPro" id="IPR003742">
    <property type="entry name" value="RlmH-like"/>
</dbReference>
<dbReference type="HAMAP" id="MF_00658">
    <property type="entry name" value="23SrRNA_methyltr_H"/>
    <property type="match status" value="1"/>
</dbReference>
<protein>
    <recommendedName>
        <fullName evidence="5">Ribosomal RNA large subunit methyltransferase H</fullName>
        <ecNumber evidence="5">2.1.1.177</ecNumber>
    </recommendedName>
    <alternativeName>
        <fullName evidence="5">23S rRNA (pseudouridine1915-N3)-methyltransferase</fullName>
    </alternativeName>
    <alternativeName>
        <fullName evidence="5">23S rRNA m3Psi1915 methyltransferase</fullName>
    </alternativeName>
    <alternativeName>
        <fullName evidence="5">rRNA (pseudouridine-N3-)-methyltransferase RlmH</fullName>
    </alternativeName>
</protein>
<comment type="subcellular location">
    <subcellularLocation>
        <location evidence="5">Cytoplasm</location>
    </subcellularLocation>
</comment>
<dbReference type="EC" id="2.1.1.177" evidence="5"/>
<evidence type="ECO:0000256" key="1">
    <source>
        <dbReference type="ARBA" id="ARBA00022603"/>
    </source>
</evidence>
<organism evidence="6 7">
    <name type="scientific">Candidatus Korobacter versatilis</name>
    <dbReference type="NCBI Taxonomy" id="658062"/>
    <lineage>
        <taxon>Bacteria</taxon>
        <taxon>Pseudomonadati</taxon>
        <taxon>Acidobacteriota</taxon>
        <taxon>Terriglobia</taxon>
        <taxon>Terriglobales</taxon>
        <taxon>Candidatus Korobacteraceae</taxon>
        <taxon>Candidatus Korobacter</taxon>
    </lineage>
</organism>
<dbReference type="CDD" id="cd18081">
    <property type="entry name" value="RlmH-like"/>
    <property type="match status" value="1"/>
</dbReference>
<dbReference type="AlphaFoldDB" id="A0A932A8P7"/>
<accession>A0A932A8P7</accession>
<feature type="binding site" evidence="5">
    <location>
        <begin position="113"/>
        <end position="118"/>
    </location>
    <ligand>
        <name>S-adenosyl-L-methionine</name>
        <dbReference type="ChEBI" id="CHEBI:59789"/>
    </ligand>
</feature>
<dbReference type="PANTHER" id="PTHR33603:SF1">
    <property type="entry name" value="RIBOSOMAL RNA LARGE SUBUNIT METHYLTRANSFERASE H"/>
    <property type="match status" value="1"/>
</dbReference>